<dbReference type="EMBL" id="JYDS01000474">
    <property type="protein sequence ID" value="KRZ05083.1"/>
    <property type="molecule type" value="Genomic_DNA"/>
</dbReference>
<evidence type="ECO:0000313" key="1">
    <source>
        <dbReference type="EMBL" id="KRX87844.1"/>
    </source>
</evidence>
<gene>
    <name evidence="2" type="ORF">T4A_10515</name>
    <name evidence="3" type="ORF">T4B_13998</name>
    <name evidence="4" type="ORF">T4C_8755</name>
    <name evidence="1" type="ORF">T4E_8893</name>
</gene>
<dbReference type="EMBL" id="JYDR01000022">
    <property type="protein sequence ID" value="KRY74884.1"/>
    <property type="molecule type" value="Genomic_DNA"/>
</dbReference>
<evidence type="ECO:0000313" key="6">
    <source>
        <dbReference type="Proteomes" id="UP000054805"/>
    </source>
</evidence>
<organism evidence="2 5">
    <name type="scientific">Trichinella pseudospiralis</name>
    <name type="common">Parasitic roundworm</name>
    <dbReference type="NCBI Taxonomy" id="6337"/>
    <lineage>
        <taxon>Eukaryota</taxon>
        <taxon>Metazoa</taxon>
        <taxon>Ecdysozoa</taxon>
        <taxon>Nematoda</taxon>
        <taxon>Enoplea</taxon>
        <taxon>Dorylaimia</taxon>
        <taxon>Trichinellida</taxon>
        <taxon>Trichinellidae</taxon>
        <taxon>Trichinella</taxon>
    </lineage>
</organism>
<dbReference type="Proteomes" id="UP000054805">
    <property type="component" value="Unassembled WGS sequence"/>
</dbReference>
<evidence type="ECO:0000313" key="5">
    <source>
        <dbReference type="Proteomes" id="UP000054632"/>
    </source>
</evidence>
<sequence>MRRPRRMRHCPLTCRSVCDSWKSIQCPMSQSRVVPPCVKECIEFLSAQIYCQLETEEDLTRQISLMRTEVTVMNRISGFVPFG</sequence>
<dbReference type="Proteomes" id="UP000054632">
    <property type="component" value="Unassembled WGS sequence"/>
</dbReference>
<dbReference type="Proteomes" id="UP000054826">
    <property type="component" value="Unassembled WGS sequence"/>
</dbReference>
<accession>A0A0V1EM89</accession>
<dbReference type="AlphaFoldDB" id="A0A0V1EM89"/>
<protein>
    <submittedName>
        <fullName evidence="2">Uncharacterized protein</fullName>
    </submittedName>
</protein>
<reference evidence="5 6" key="1">
    <citation type="submission" date="2015-01" db="EMBL/GenBank/DDBJ databases">
        <title>Evolution of Trichinella species and genotypes.</title>
        <authorList>
            <person name="Korhonen P.K."/>
            <person name="Edoardo P."/>
            <person name="Giuseppe L.R."/>
            <person name="Gasser R.B."/>
        </authorList>
    </citation>
    <scope>NUCLEOTIDE SEQUENCE [LARGE SCALE GENOMIC DNA]</scope>
    <source>
        <strain evidence="2">ISS13</strain>
        <strain evidence="1">ISS141</strain>
        <strain evidence="4">ISS176</strain>
        <strain evidence="3">ISS588</strain>
    </source>
</reference>
<dbReference type="EMBL" id="JYDV01000225">
    <property type="protein sequence ID" value="KRZ24258.1"/>
    <property type="molecule type" value="Genomic_DNA"/>
</dbReference>
<evidence type="ECO:0000313" key="2">
    <source>
        <dbReference type="EMBL" id="KRY74884.1"/>
    </source>
</evidence>
<keyword evidence="6" id="KW-1185">Reference proteome</keyword>
<evidence type="ECO:0000313" key="4">
    <source>
        <dbReference type="EMBL" id="KRZ24258.1"/>
    </source>
</evidence>
<dbReference type="Proteomes" id="UP000054815">
    <property type="component" value="Unassembled WGS sequence"/>
</dbReference>
<comment type="caution">
    <text evidence="2">The sequence shown here is derived from an EMBL/GenBank/DDBJ whole genome shotgun (WGS) entry which is preliminary data.</text>
</comment>
<name>A0A0V1EM89_TRIPS</name>
<proteinExistence type="predicted"/>
<dbReference type="EMBL" id="JYDU01000264">
    <property type="protein sequence ID" value="KRX87844.1"/>
    <property type="molecule type" value="Genomic_DNA"/>
</dbReference>
<evidence type="ECO:0000313" key="3">
    <source>
        <dbReference type="EMBL" id="KRZ05083.1"/>
    </source>
</evidence>